<comment type="caution">
    <text evidence="4">The sequence shown here is derived from an EMBL/GenBank/DDBJ whole genome shotgun (WGS) entry which is preliminary data.</text>
</comment>
<dbReference type="Gene3D" id="3.20.20.370">
    <property type="entry name" value="Glycoside hydrolase/deacetylase"/>
    <property type="match status" value="1"/>
</dbReference>
<dbReference type="Proteomes" id="UP000633814">
    <property type="component" value="Unassembled WGS sequence"/>
</dbReference>
<protein>
    <submittedName>
        <fullName evidence="4">Polysaccharide deacetylase family protein</fullName>
    </submittedName>
</protein>
<feature type="domain" description="NodB homology" evidence="3">
    <location>
        <begin position="90"/>
        <end position="330"/>
    </location>
</feature>
<gene>
    <name evidence="4" type="ORF">JAO78_007815</name>
</gene>
<dbReference type="EMBL" id="JAEINI020000004">
    <property type="protein sequence ID" value="MCB5226724.1"/>
    <property type="molecule type" value="Genomic_DNA"/>
</dbReference>
<evidence type="ECO:0000313" key="5">
    <source>
        <dbReference type="Proteomes" id="UP000633814"/>
    </source>
</evidence>
<keyword evidence="5" id="KW-1185">Reference proteome</keyword>
<dbReference type="CDD" id="cd10918">
    <property type="entry name" value="CE4_NodB_like_5s_6s"/>
    <property type="match status" value="1"/>
</dbReference>
<accession>A0ABS8C316</accession>
<dbReference type="Pfam" id="PF01522">
    <property type="entry name" value="Polysacc_deac_1"/>
    <property type="match status" value="1"/>
</dbReference>
<dbReference type="SUPFAM" id="SSF88713">
    <property type="entry name" value="Glycoside hydrolase/deacetylase"/>
    <property type="match status" value="1"/>
</dbReference>
<evidence type="ECO:0000259" key="3">
    <source>
        <dbReference type="PROSITE" id="PS51677"/>
    </source>
</evidence>
<dbReference type="PROSITE" id="PS51677">
    <property type="entry name" value="NODB"/>
    <property type="match status" value="1"/>
</dbReference>
<proteinExistence type="predicted"/>
<organism evidence="4 5">
    <name type="scientific">Alishewanella maricola</name>
    <dbReference type="NCBI Taxonomy" id="2795740"/>
    <lineage>
        <taxon>Bacteria</taxon>
        <taxon>Pseudomonadati</taxon>
        <taxon>Pseudomonadota</taxon>
        <taxon>Gammaproteobacteria</taxon>
        <taxon>Alteromonadales</taxon>
        <taxon>Alteromonadaceae</taxon>
        <taxon>Alishewanella</taxon>
    </lineage>
</organism>
<dbReference type="InterPro" id="IPR051398">
    <property type="entry name" value="Polysacch_Deacetylase"/>
</dbReference>
<dbReference type="PANTHER" id="PTHR34216">
    <property type="match status" value="1"/>
</dbReference>
<evidence type="ECO:0000313" key="4">
    <source>
        <dbReference type="EMBL" id="MCB5226724.1"/>
    </source>
</evidence>
<evidence type="ECO:0000256" key="1">
    <source>
        <dbReference type="ARBA" id="ARBA00004613"/>
    </source>
</evidence>
<dbReference type="InterPro" id="IPR011330">
    <property type="entry name" value="Glyco_hydro/deAcase_b/a-brl"/>
</dbReference>
<reference evidence="4 5" key="1">
    <citation type="submission" date="2021-10" db="EMBL/GenBank/DDBJ databases">
        <title>Alishewanella koreense sp. nov. isolated from seawater of southwestern coast in South Korea and the proposal for the reclassification of Rheinheimera perlucida and Rheinheimera tuosuensis as Arsukibacterium perlucida and Arsukibacterium tuosuensis.</title>
        <authorList>
            <person name="Kim K.H."/>
            <person name="Ruan W."/>
            <person name="Kim K.R."/>
            <person name="Baek J.H."/>
            <person name="Jeon C.O."/>
        </authorList>
    </citation>
    <scope>NUCLEOTIDE SEQUENCE [LARGE SCALE GENOMIC DNA]</scope>
    <source>
        <strain evidence="4 5">16-MA</strain>
    </source>
</reference>
<evidence type="ECO:0000256" key="2">
    <source>
        <dbReference type="ARBA" id="ARBA00022729"/>
    </source>
</evidence>
<dbReference type="InterPro" id="IPR002509">
    <property type="entry name" value="NODB_dom"/>
</dbReference>
<comment type="subcellular location">
    <subcellularLocation>
        <location evidence="1">Secreted</location>
    </subcellularLocation>
</comment>
<keyword evidence="2" id="KW-0732">Signal</keyword>
<name>A0ABS8C316_9ALTE</name>
<sequence>MKYKIIKIIEKITTTFHIDKILWRFLSPGLYVFNFHRIGSKNESEFARDVFSCSEVAFEKIILTIKGNFRIVSAKELANSIAENNKIVDRIALITFDDGYIDNYTVAYPILKRHDVTALFFLSTSLINSQRVAWWDEITFLLRQSIGCRVTLPDSSSTILLTEEHIENQIQLFIQNTKRQRRTNIPKILAELHQSLNEPVKRLEDAPSLFMSWDNVKTMVENNMEVGSHTVSHQILSSLKNEEQTYEIFESKIIIETELAQTVTAFAYPVGSKDCYNTVSKKLCEQAGYALAFNNQPGINKMIKDPFDLYRICVDSDNIHKFRFNVWMNS</sequence>
<dbReference type="PANTHER" id="PTHR34216:SF3">
    <property type="entry name" value="POLY-BETA-1,6-N-ACETYL-D-GLUCOSAMINE N-DEACETYLASE"/>
    <property type="match status" value="1"/>
</dbReference>
<dbReference type="RefSeq" id="WP_226750819.1">
    <property type="nucleotide sequence ID" value="NZ_JAEINI020000004.1"/>
</dbReference>